<name>A3VL54_9RHOB</name>
<accession>A3VL54</accession>
<evidence type="ECO:0000313" key="3">
    <source>
        <dbReference type="Proteomes" id="UP000002931"/>
    </source>
</evidence>
<dbReference type="Pfam" id="PF11160">
    <property type="entry name" value="Hva1_TUDOR"/>
    <property type="match status" value="1"/>
</dbReference>
<dbReference type="eggNOG" id="ENOG5032YVA">
    <property type="taxonomic scope" value="Bacteria"/>
</dbReference>
<reference evidence="2 3" key="1">
    <citation type="journal article" date="2010" name="J. Bacteriol.">
        <title>Genome sequences of Pelagibaca bermudensis HTCC2601T and Maritimibacter alkaliphilus HTCC2654T, the type strains of two marine Roseobacter genera.</title>
        <authorList>
            <person name="Thrash J.C."/>
            <person name="Cho J.C."/>
            <person name="Ferriera S."/>
            <person name="Johnson J."/>
            <person name="Vergin K.L."/>
            <person name="Giovannoni S.J."/>
        </authorList>
    </citation>
    <scope>NUCLEOTIDE SEQUENCE [LARGE SCALE GENOMIC DNA]</scope>
    <source>
        <strain evidence="2 3">HTCC2654</strain>
    </source>
</reference>
<feature type="domain" description="Hypervirulence associated protein TUDOR" evidence="1">
    <location>
        <begin position="6"/>
        <end position="67"/>
    </location>
</feature>
<evidence type="ECO:0000259" key="1">
    <source>
        <dbReference type="Pfam" id="PF11160"/>
    </source>
</evidence>
<proteinExistence type="predicted"/>
<dbReference type="HOGENOM" id="CLU_180079_0_0_5"/>
<comment type="caution">
    <text evidence="2">The sequence shown here is derived from an EMBL/GenBank/DDBJ whole genome shotgun (WGS) entry which is preliminary data.</text>
</comment>
<dbReference type="EMBL" id="AAMT01000021">
    <property type="protein sequence ID" value="EAQ10973.1"/>
    <property type="molecule type" value="Genomic_DNA"/>
</dbReference>
<keyword evidence="3" id="KW-1185">Reference proteome</keyword>
<dbReference type="Gene3D" id="2.30.30.1060">
    <property type="match status" value="1"/>
</dbReference>
<dbReference type="RefSeq" id="WP_008334131.1">
    <property type="nucleotide sequence ID" value="NZ_CH902578.1"/>
</dbReference>
<organism evidence="2 3">
    <name type="scientific">Maritimibacter alkaliphilus HTCC2654</name>
    <dbReference type="NCBI Taxonomy" id="314271"/>
    <lineage>
        <taxon>Bacteria</taxon>
        <taxon>Pseudomonadati</taxon>
        <taxon>Pseudomonadota</taxon>
        <taxon>Alphaproteobacteria</taxon>
        <taxon>Rhodobacterales</taxon>
        <taxon>Roseobacteraceae</taxon>
        <taxon>Maritimibacter</taxon>
    </lineage>
</organism>
<gene>
    <name evidence="2" type="ORF">RB2654_17926</name>
</gene>
<dbReference type="AlphaFoldDB" id="A3VL54"/>
<sequence length="70" mass="7647">MSITVGDTVKWPWGNGTAKGTVRKRYTQKVTRKIKGSKITRDGSDDNPALVIKQDDGDEVLKLASEVKSA</sequence>
<dbReference type="InterPro" id="IPR021331">
    <property type="entry name" value="Hva1_TUDOR"/>
</dbReference>
<evidence type="ECO:0000313" key="2">
    <source>
        <dbReference type="EMBL" id="EAQ10973.1"/>
    </source>
</evidence>
<dbReference type="STRING" id="314271.RB2654_17926"/>
<dbReference type="OrthoDB" id="283968at2"/>
<protein>
    <recommendedName>
        <fullName evidence="1">Hypervirulence associated protein TUDOR domain-containing protein</fullName>
    </recommendedName>
</protein>
<dbReference type="Proteomes" id="UP000002931">
    <property type="component" value="Unassembled WGS sequence"/>
</dbReference>